<proteinExistence type="predicted"/>
<sequence length="119" mass="13397">MRTRGERMVKAMQLRGMTKQHALAFAMGVNESTVTRWKNNRAMSVDHAVLLCRTLGISLDWLLTGCGDMDAPDHRRQRPSNDDSSFLSCMRRAETALTDQSRALLVSFIDSVLAERCPL</sequence>
<dbReference type="Pfam" id="PF07022">
    <property type="entry name" value="Phage_CI_repr"/>
    <property type="match status" value="1"/>
</dbReference>
<evidence type="ECO:0000313" key="3">
    <source>
        <dbReference type="Proteomes" id="UP000782519"/>
    </source>
</evidence>
<reference evidence="2" key="1">
    <citation type="submission" date="2020-07" db="EMBL/GenBank/DDBJ databases">
        <title>Huge and variable diversity of episymbiotic CPR bacteria and DPANN archaea in groundwater ecosystems.</title>
        <authorList>
            <person name="He C.Y."/>
            <person name="Keren R."/>
            <person name="Whittaker M."/>
            <person name="Farag I.F."/>
            <person name="Doudna J."/>
            <person name="Cate J.H.D."/>
            <person name="Banfield J.F."/>
        </authorList>
    </citation>
    <scope>NUCLEOTIDE SEQUENCE</scope>
    <source>
        <strain evidence="2">NC_groundwater_1818_Pr3_B-0.1um_66_35</strain>
    </source>
</reference>
<accession>A0A933RW55</accession>
<dbReference type="CDD" id="cd00093">
    <property type="entry name" value="HTH_XRE"/>
    <property type="match status" value="1"/>
</dbReference>
<protein>
    <submittedName>
        <fullName evidence="2">Helix-turn-helix transcriptional regulator</fullName>
    </submittedName>
</protein>
<dbReference type="AlphaFoldDB" id="A0A933RW55"/>
<feature type="domain" description="HTH cro/C1-type" evidence="1">
    <location>
        <begin position="8"/>
        <end position="62"/>
    </location>
</feature>
<evidence type="ECO:0000259" key="1">
    <source>
        <dbReference type="PROSITE" id="PS50943"/>
    </source>
</evidence>
<gene>
    <name evidence="2" type="ORF">HZA66_09985</name>
</gene>
<organism evidence="2 3">
    <name type="scientific">Rhodopseudomonas palustris</name>
    <dbReference type="NCBI Taxonomy" id="1076"/>
    <lineage>
        <taxon>Bacteria</taxon>
        <taxon>Pseudomonadati</taxon>
        <taxon>Pseudomonadota</taxon>
        <taxon>Alphaproteobacteria</taxon>
        <taxon>Hyphomicrobiales</taxon>
        <taxon>Nitrobacteraceae</taxon>
        <taxon>Rhodopseudomonas</taxon>
    </lineage>
</organism>
<dbReference type="Proteomes" id="UP000782519">
    <property type="component" value="Unassembled WGS sequence"/>
</dbReference>
<dbReference type="Gene3D" id="1.10.260.40">
    <property type="entry name" value="lambda repressor-like DNA-binding domains"/>
    <property type="match status" value="1"/>
</dbReference>
<dbReference type="PROSITE" id="PS50943">
    <property type="entry name" value="HTH_CROC1"/>
    <property type="match status" value="1"/>
</dbReference>
<comment type="caution">
    <text evidence="2">The sequence shown here is derived from an EMBL/GenBank/DDBJ whole genome shotgun (WGS) entry which is preliminary data.</text>
</comment>
<dbReference type="InterPro" id="IPR010982">
    <property type="entry name" value="Lambda_DNA-bd_dom_sf"/>
</dbReference>
<dbReference type="SMART" id="SM00530">
    <property type="entry name" value="HTH_XRE"/>
    <property type="match status" value="1"/>
</dbReference>
<dbReference type="EMBL" id="JACRJB010000025">
    <property type="protein sequence ID" value="MBI5129761.1"/>
    <property type="molecule type" value="Genomic_DNA"/>
</dbReference>
<name>A0A933RW55_RHOPL</name>
<dbReference type="GO" id="GO:0003677">
    <property type="term" value="F:DNA binding"/>
    <property type="evidence" value="ECO:0007669"/>
    <property type="project" value="InterPro"/>
</dbReference>
<dbReference type="InterPro" id="IPR001387">
    <property type="entry name" value="Cro/C1-type_HTH"/>
</dbReference>
<evidence type="ECO:0000313" key="2">
    <source>
        <dbReference type="EMBL" id="MBI5129761.1"/>
    </source>
</evidence>
<dbReference type="InterPro" id="IPR010744">
    <property type="entry name" value="Phage_CI_N"/>
</dbReference>
<dbReference type="SUPFAM" id="SSF47413">
    <property type="entry name" value="lambda repressor-like DNA-binding domains"/>
    <property type="match status" value="1"/>
</dbReference>
<dbReference type="GO" id="GO:0045892">
    <property type="term" value="P:negative regulation of DNA-templated transcription"/>
    <property type="evidence" value="ECO:0007669"/>
    <property type="project" value="InterPro"/>
</dbReference>